<comment type="caution">
    <text evidence="2">The sequence shown here is derived from an EMBL/GenBank/DDBJ whole genome shotgun (WGS) entry which is preliminary data.</text>
</comment>
<dbReference type="AlphaFoldDB" id="A0A8J7M982"/>
<dbReference type="RefSeq" id="WP_200613051.1">
    <property type="nucleotide sequence ID" value="NZ_JAEHHL010000013.1"/>
</dbReference>
<gene>
    <name evidence="2" type="ORF">H0I76_17705</name>
</gene>
<proteinExistence type="predicted"/>
<dbReference type="InterPro" id="IPR029058">
    <property type="entry name" value="AB_hydrolase_fold"/>
</dbReference>
<sequence>MSADAPRRFASADGRRIAYDVAGDGPAVLCLPGLTRSMRDFEPIAAHLASRHRVLRMDYRGRGGSDWAEAPCAEYTPMVEGGDAALLLAHLGIARTAILGTSRGGLIGMGLAAKAPAMVSCLILNDVGPVIEPAGIEAILGYLGRDPGFPDFDAAAAGLHRAHAASFPDLDRAAWLAQARRIFRDEGGRPALDYDPRLREAVEAALAAGPADLWPLFDEIEVPILVLRGANSEVLSPATLAQMQARKPGLVAVTVPDRGHVPFLDEPVALAAIDTFLAEHAA</sequence>
<accession>A0A8J7M982</accession>
<evidence type="ECO:0000313" key="2">
    <source>
        <dbReference type="EMBL" id="MBK0401036.1"/>
    </source>
</evidence>
<name>A0A8J7M982_9RHOB</name>
<dbReference type="Gene3D" id="3.40.50.1820">
    <property type="entry name" value="alpha/beta hydrolase"/>
    <property type="match status" value="1"/>
</dbReference>
<dbReference type="SUPFAM" id="SSF53474">
    <property type="entry name" value="alpha/beta-Hydrolases"/>
    <property type="match status" value="1"/>
</dbReference>
<dbReference type="GO" id="GO:0016787">
    <property type="term" value="F:hydrolase activity"/>
    <property type="evidence" value="ECO:0007669"/>
    <property type="project" value="UniProtKB-KW"/>
</dbReference>
<reference evidence="2" key="1">
    <citation type="submission" date="2020-12" db="EMBL/GenBank/DDBJ databases">
        <title>Bacterial taxonomy.</title>
        <authorList>
            <person name="Pan X."/>
        </authorList>
    </citation>
    <scope>NUCLEOTIDE SEQUENCE</scope>
    <source>
        <strain evidence="2">M0105</strain>
    </source>
</reference>
<dbReference type="Pfam" id="PF00561">
    <property type="entry name" value="Abhydrolase_1"/>
    <property type="match status" value="1"/>
</dbReference>
<dbReference type="PRINTS" id="PR00111">
    <property type="entry name" value="ABHYDROLASE"/>
</dbReference>
<organism evidence="2 3">
    <name type="scientific">Thermohalobaculum xanthum</name>
    <dbReference type="NCBI Taxonomy" id="2753746"/>
    <lineage>
        <taxon>Bacteria</taxon>
        <taxon>Pseudomonadati</taxon>
        <taxon>Pseudomonadota</taxon>
        <taxon>Alphaproteobacteria</taxon>
        <taxon>Rhodobacterales</taxon>
        <taxon>Paracoccaceae</taxon>
        <taxon>Thermohalobaculum</taxon>
    </lineage>
</organism>
<dbReference type="InterPro" id="IPR050228">
    <property type="entry name" value="Carboxylesterase_BioH"/>
</dbReference>
<protein>
    <submittedName>
        <fullName evidence="2">Alpha/beta hydrolase</fullName>
    </submittedName>
</protein>
<dbReference type="PANTHER" id="PTHR43194:SF2">
    <property type="entry name" value="PEROXISOMAL MEMBRANE PROTEIN LPX1"/>
    <property type="match status" value="1"/>
</dbReference>
<feature type="domain" description="AB hydrolase-1" evidence="1">
    <location>
        <begin position="26"/>
        <end position="267"/>
    </location>
</feature>
<evidence type="ECO:0000313" key="3">
    <source>
        <dbReference type="Proteomes" id="UP000655420"/>
    </source>
</evidence>
<evidence type="ECO:0000259" key="1">
    <source>
        <dbReference type="Pfam" id="PF00561"/>
    </source>
</evidence>
<dbReference type="InterPro" id="IPR000073">
    <property type="entry name" value="AB_hydrolase_1"/>
</dbReference>
<dbReference type="Proteomes" id="UP000655420">
    <property type="component" value="Unassembled WGS sequence"/>
</dbReference>
<keyword evidence="3" id="KW-1185">Reference proteome</keyword>
<dbReference type="PANTHER" id="PTHR43194">
    <property type="entry name" value="HYDROLASE ALPHA/BETA FOLD FAMILY"/>
    <property type="match status" value="1"/>
</dbReference>
<dbReference type="EMBL" id="JAEHHL010000013">
    <property type="protein sequence ID" value="MBK0401036.1"/>
    <property type="molecule type" value="Genomic_DNA"/>
</dbReference>
<keyword evidence="2" id="KW-0378">Hydrolase</keyword>